<name>A0A830ZV96_ERWAM</name>
<dbReference type="Proteomes" id="UP000013111">
    <property type="component" value="Unassembled WGS sequence"/>
</dbReference>
<sequence>MAAEKNRPVNRIDFCRPLRARTYRLRARSYIKAILVITPGAILLMLQIRHVSLLIIVAIKQPTGRLKG</sequence>
<dbReference type="EMBL" id="CAPB01000035">
    <property type="protein sequence ID" value="CCO94838.1"/>
    <property type="molecule type" value="Genomic_DNA"/>
</dbReference>
<evidence type="ECO:0000313" key="3">
    <source>
        <dbReference type="Proteomes" id="UP000013111"/>
    </source>
</evidence>
<accession>A0A830ZV96</accession>
<reference evidence="2 3" key="2">
    <citation type="submission" date="2013-04" db="EMBL/GenBank/DDBJ databases">
        <title>Comparative genomics of 12 strains of Erwinia amylovora identifies a pan-genome with a large conserved core and provides insights into host specificity.</title>
        <authorList>
            <person name="Mann R.A."/>
            <person name="Smits T.H.M."/>
            <person name="Buehlmann A."/>
            <person name="Blom J."/>
            <person name="Goesmann A."/>
            <person name="Frey J.E."/>
            <person name="Plummer K.M."/>
            <person name="Beer S.V."/>
            <person name="Luck J."/>
            <person name="Duffy B."/>
            <person name="Rodoni B."/>
        </authorList>
    </citation>
    <scope>NUCLEOTIDE SEQUENCE [LARGE SCALE GENOMIC DNA]</scope>
    <source>
        <strain evidence="3">CFBP 1232</strain>
    </source>
</reference>
<dbReference type="AlphaFoldDB" id="A0A830ZV96"/>
<reference evidence="2 3" key="1">
    <citation type="submission" date="2012-11" db="EMBL/GenBank/DDBJ databases">
        <authorList>
            <person name="Linke B."/>
        </authorList>
    </citation>
    <scope>NUCLEOTIDE SEQUENCE [LARGE SCALE GENOMIC DNA]</scope>
    <source>
        <strain evidence="3">CFBP 1232</strain>
    </source>
</reference>
<evidence type="ECO:0000256" key="1">
    <source>
        <dbReference type="SAM" id="Phobius"/>
    </source>
</evidence>
<keyword evidence="1" id="KW-0472">Membrane</keyword>
<evidence type="ECO:0000313" key="2">
    <source>
        <dbReference type="EMBL" id="CCO94838.1"/>
    </source>
</evidence>
<comment type="caution">
    <text evidence="2">The sequence shown here is derived from an EMBL/GenBank/DDBJ whole genome shotgun (WGS) entry which is preliminary data.</text>
</comment>
<keyword evidence="1" id="KW-0812">Transmembrane</keyword>
<keyword evidence="1" id="KW-1133">Transmembrane helix</keyword>
<feature type="transmembrane region" description="Helical" evidence="1">
    <location>
        <begin position="33"/>
        <end position="59"/>
    </location>
</feature>
<organism evidence="2 3">
    <name type="scientific">Erwinia amylovora NBRC 12687 = CFBP 1232</name>
    <dbReference type="NCBI Taxonomy" id="1219359"/>
    <lineage>
        <taxon>Bacteria</taxon>
        <taxon>Pseudomonadati</taxon>
        <taxon>Pseudomonadota</taxon>
        <taxon>Gammaproteobacteria</taxon>
        <taxon>Enterobacterales</taxon>
        <taxon>Erwiniaceae</taxon>
        <taxon>Erwinia</taxon>
    </lineage>
</organism>
<gene>
    <name evidence="2" type="ORF">BN437_2928</name>
</gene>
<proteinExistence type="predicted"/>
<protein>
    <submittedName>
        <fullName evidence="2">Uncharacterized protein</fullName>
    </submittedName>
</protein>